<reference evidence="3" key="1">
    <citation type="submission" date="2016-07" db="EMBL/GenBank/DDBJ databases">
        <authorList>
            <person name="Bretaudeau A."/>
        </authorList>
    </citation>
    <scope>NUCLEOTIDE SEQUENCE</scope>
    <source>
        <strain evidence="3">Rice</strain>
        <tissue evidence="3">Whole body</tissue>
    </source>
</reference>
<gene>
    <name evidence="3" type="ORF">SFRICE_028619</name>
</gene>
<keyword evidence="1" id="KW-1133">Transmembrane helix</keyword>
<protein>
    <submittedName>
        <fullName evidence="3">SFRICE_028619</fullName>
    </submittedName>
</protein>
<name>A0A2H1WZ04_SPOFR</name>
<evidence type="ECO:0000313" key="3">
    <source>
        <dbReference type="EMBL" id="SOQ58315.1"/>
    </source>
</evidence>
<dbReference type="Pfam" id="PF13843">
    <property type="entry name" value="DDE_Tnp_1_7"/>
    <property type="match status" value="2"/>
</dbReference>
<feature type="transmembrane region" description="Helical" evidence="1">
    <location>
        <begin position="288"/>
        <end position="307"/>
    </location>
</feature>
<feature type="domain" description="PiggyBac transposable element-derived protein" evidence="2">
    <location>
        <begin position="199"/>
        <end position="305"/>
    </location>
</feature>
<dbReference type="PANTHER" id="PTHR47272">
    <property type="entry name" value="DDE_TNP_1_7 DOMAIN-CONTAINING PROTEIN"/>
    <property type="match status" value="1"/>
</dbReference>
<sequence length="364" mass="42193">MVPVTNKRGQVAQKPEVIAKYNEFMSGVDRQDQLLAYYPCERKTLRWYLNVAIHTFQMLLINSFKLYNRYSGQPKMSLHDYRLSVISALLPDKHVTANPGPMRRPPMTHKICKITERNAKVVAHKPAQGTTGVNHFILPSKLPQFSYISILSFPVYKRKPQQVSPLHYNLLLQCPTHRTDFLHSSFFIQSILLWNALPTDREERGSSDYRMSDDVFVCRWNDNDVVTVAINFENWALTTVTRWSNEKKRKNFNPQPSVIASYNMHMGGVDKCDQLVPNLRTRMRIRKWWWPIFAYFLDVSVVNGWVLSRKNGCNKETARSLLASHGTSPHQGQKPAKPLSTTRYDGKDHWIVPISTERRCANQC</sequence>
<evidence type="ECO:0000259" key="2">
    <source>
        <dbReference type="Pfam" id="PF13843"/>
    </source>
</evidence>
<dbReference type="EMBL" id="ODYU01012160">
    <property type="protein sequence ID" value="SOQ58315.1"/>
    <property type="molecule type" value="Genomic_DNA"/>
</dbReference>
<evidence type="ECO:0000256" key="1">
    <source>
        <dbReference type="SAM" id="Phobius"/>
    </source>
</evidence>
<accession>A0A2H1WZ04</accession>
<proteinExistence type="predicted"/>
<keyword evidence="1" id="KW-0812">Transmembrane</keyword>
<dbReference type="InterPro" id="IPR029526">
    <property type="entry name" value="PGBD"/>
</dbReference>
<organism evidence="3">
    <name type="scientific">Spodoptera frugiperda</name>
    <name type="common">Fall armyworm</name>
    <dbReference type="NCBI Taxonomy" id="7108"/>
    <lineage>
        <taxon>Eukaryota</taxon>
        <taxon>Metazoa</taxon>
        <taxon>Ecdysozoa</taxon>
        <taxon>Arthropoda</taxon>
        <taxon>Hexapoda</taxon>
        <taxon>Insecta</taxon>
        <taxon>Pterygota</taxon>
        <taxon>Neoptera</taxon>
        <taxon>Endopterygota</taxon>
        <taxon>Lepidoptera</taxon>
        <taxon>Glossata</taxon>
        <taxon>Ditrysia</taxon>
        <taxon>Noctuoidea</taxon>
        <taxon>Noctuidae</taxon>
        <taxon>Amphipyrinae</taxon>
        <taxon>Spodoptera</taxon>
    </lineage>
</organism>
<feature type="domain" description="PiggyBac transposable element-derived protein" evidence="2">
    <location>
        <begin position="4"/>
        <end position="64"/>
    </location>
</feature>
<dbReference type="AlphaFoldDB" id="A0A2H1WZ04"/>
<keyword evidence="1" id="KW-0472">Membrane</keyword>